<dbReference type="Proteomes" id="UP000698059">
    <property type="component" value="Unassembled WGS sequence"/>
</dbReference>
<feature type="transmembrane region" description="Helical" evidence="2">
    <location>
        <begin position="144"/>
        <end position="167"/>
    </location>
</feature>
<keyword evidence="2" id="KW-0812">Transmembrane</keyword>
<dbReference type="PRINTS" id="PR00950">
    <property type="entry name" value="TYPE3IMSPROT"/>
</dbReference>
<feature type="compositionally biased region" description="Basic and acidic residues" evidence="1">
    <location>
        <begin position="403"/>
        <end position="413"/>
    </location>
</feature>
<evidence type="ECO:0000313" key="4">
    <source>
        <dbReference type="Proteomes" id="UP000698059"/>
    </source>
</evidence>
<sequence length="413" mass="43349">MADTSEERTEQASERKMKEVHEKGQLGRSQDLTAWVGIAVAGALLPLTLSRAAGAATEQVLSIRTVIDNPEPAVAVVLLQEALGSILPTIGVLLGAVALAAIIGSVVQGGLHLKKFRGEFQQFNPVSGFKRILGPQALWNGVKALLKTTVVGVVLYVVIQSLMPVLLSAGGLPVASLLEAAGSGVRALLLWATAAGISLALLDVLVVAKRNRKKTRMTKKELKDEHKNSDGDPMVKSQRRSMARSLSRNRMLAAVADADVVIVNPTHVAVAIRYEAGKSAPRVVAKGADHLAARIREKAEEARVPMVRDVQLARALHKVCDVGQEVPVELYMAVARVLAFVMALTRRGAAVSSVPHRLGRPAIAPGEWPPDDDPAHAGDPPATARPDGAAGARSAAGGPPPGARDDVGPGRTA</sequence>
<keyword evidence="3" id="KW-0969">Cilium</keyword>
<keyword evidence="2" id="KW-0472">Membrane</keyword>
<dbReference type="Gene3D" id="6.10.250.2080">
    <property type="match status" value="1"/>
</dbReference>
<keyword evidence="4" id="KW-1185">Reference proteome</keyword>
<dbReference type="InterPro" id="IPR006135">
    <property type="entry name" value="T3SS_substrate_exporter"/>
</dbReference>
<feature type="region of interest" description="Disordered" evidence="1">
    <location>
        <begin position="216"/>
        <end position="238"/>
    </location>
</feature>
<dbReference type="Gene3D" id="3.40.1690.10">
    <property type="entry name" value="secretion proteins EscU"/>
    <property type="match status" value="1"/>
</dbReference>
<keyword evidence="3" id="KW-0966">Cell projection</keyword>
<feature type="region of interest" description="Disordered" evidence="1">
    <location>
        <begin position="1"/>
        <end position="25"/>
    </location>
</feature>
<feature type="transmembrane region" description="Helical" evidence="2">
    <location>
        <begin position="32"/>
        <end position="49"/>
    </location>
</feature>
<dbReference type="RefSeq" id="WP_205306524.1">
    <property type="nucleotide sequence ID" value="NZ_JAFBBO010000001.1"/>
</dbReference>
<dbReference type="PANTHER" id="PTHR30531">
    <property type="entry name" value="FLAGELLAR BIOSYNTHETIC PROTEIN FLHB"/>
    <property type="match status" value="1"/>
</dbReference>
<organism evidence="3 4">
    <name type="scientific">Oerskovia jenensis</name>
    <dbReference type="NCBI Taxonomy" id="162169"/>
    <lineage>
        <taxon>Bacteria</taxon>
        <taxon>Bacillati</taxon>
        <taxon>Actinomycetota</taxon>
        <taxon>Actinomycetes</taxon>
        <taxon>Micrococcales</taxon>
        <taxon>Cellulomonadaceae</taxon>
        <taxon>Oerskovia</taxon>
    </lineage>
</organism>
<feature type="region of interest" description="Disordered" evidence="1">
    <location>
        <begin position="359"/>
        <end position="413"/>
    </location>
</feature>
<dbReference type="SUPFAM" id="SSF160544">
    <property type="entry name" value="EscU C-terminal domain-like"/>
    <property type="match status" value="1"/>
</dbReference>
<dbReference type="Pfam" id="PF01312">
    <property type="entry name" value="Bac_export_2"/>
    <property type="match status" value="1"/>
</dbReference>
<proteinExistence type="predicted"/>
<feature type="transmembrane region" description="Helical" evidence="2">
    <location>
        <begin position="187"/>
        <end position="208"/>
    </location>
</feature>
<keyword evidence="3" id="KW-0282">Flagellum</keyword>
<dbReference type="InterPro" id="IPR029025">
    <property type="entry name" value="T3SS_substrate_exporter_C"/>
</dbReference>
<feature type="compositionally biased region" description="Basic and acidic residues" evidence="1">
    <location>
        <begin position="218"/>
        <end position="230"/>
    </location>
</feature>
<feature type="transmembrane region" description="Helical" evidence="2">
    <location>
        <begin position="86"/>
        <end position="107"/>
    </location>
</feature>
<name>A0ABS2LF43_9CELL</name>
<gene>
    <name evidence="3" type="ORF">JOD49_001374</name>
</gene>
<dbReference type="EMBL" id="JAFBBO010000001">
    <property type="protein sequence ID" value="MBM7478454.1"/>
    <property type="molecule type" value="Genomic_DNA"/>
</dbReference>
<comment type="caution">
    <text evidence="3">The sequence shown here is derived from an EMBL/GenBank/DDBJ whole genome shotgun (WGS) entry which is preliminary data.</text>
</comment>
<evidence type="ECO:0000256" key="2">
    <source>
        <dbReference type="SAM" id="Phobius"/>
    </source>
</evidence>
<dbReference type="PANTHER" id="PTHR30531:SF12">
    <property type="entry name" value="FLAGELLAR BIOSYNTHETIC PROTEIN FLHB"/>
    <property type="match status" value="1"/>
</dbReference>
<keyword evidence="2" id="KW-1133">Transmembrane helix</keyword>
<protein>
    <submittedName>
        <fullName evidence="3">Flagellar biosynthetic protein FlhB</fullName>
    </submittedName>
</protein>
<evidence type="ECO:0000313" key="3">
    <source>
        <dbReference type="EMBL" id="MBM7478454.1"/>
    </source>
</evidence>
<feature type="compositionally biased region" description="Low complexity" evidence="1">
    <location>
        <begin position="377"/>
        <end position="397"/>
    </location>
</feature>
<evidence type="ECO:0000256" key="1">
    <source>
        <dbReference type="SAM" id="MobiDB-lite"/>
    </source>
</evidence>
<accession>A0ABS2LF43</accession>
<reference evidence="3 4" key="1">
    <citation type="submission" date="2021-01" db="EMBL/GenBank/DDBJ databases">
        <title>Sequencing the genomes of 1000 actinobacteria strains.</title>
        <authorList>
            <person name="Klenk H.-P."/>
        </authorList>
    </citation>
    <scope>NUCLEOTIDE SEQUENCE [LARGE SCALE GENOMIC DNA]</scope>
    <source>
        <strain evidence="3 4">DSM 46000</strain>
    </source>
</reference>